<feature type="domain" description="Pyrrolo-quinoline quinone repeat" evidence="5">
    <location>
        <begin position="247"/>
        <end position="325"/>
    </location>
</feature>
<dbReference type="PANTHER" id="PTHR32303">
    <property type="entry name" value="QUINOPROTEIN ALCOHOL DEHYDROGENASE (CYTOCHROME C)"/>
    <property type="match status" value="1"/>
</dbReference>
<comment type="similarity">
    <text evidence="2">Belongs to the bacterial PQQ dehydrogenase family.</text>
</comment>
<evidence type="ECO:0000256" key="1">
    <source>
        <dbReference type="ARBA" id="ARBA00001931"/>
    </source>
</evidence>
<dbReference type="InterPro" id="IPR018391">
    <property type="entry name" value="PQQ_b-propeller_rpt"/>
</dbReference>
<dbReference type="InterPro" id="IPR002372">
    <property type="entry name" value="PQQ_rpt_dom"/>
</dbReference>
<accession>A0AAN8Z7X2</accession>
<gene>
    <name evidence="6" type="ORF">RJ641_006807</name>
</gene>
<feature type="domain" description="Pyrrolo-quinoline quinone repeat" evidence="4">
    <location>
        <begin position="106"/>
        <end position="199"/>
    </location>
</feature>
<comment type="cofactor">
    <cofactor evidence="1">
        <name>pyrroloquinoline quinone</name>
        <dbReference type="ChEBI" id="CHEBI:58442"/>
    </cofactor>
</comment>
<dbReference type="GO" id="GO:0016491">
    <property type="term" value="F:oxidoreductase activity"/>
    <property type="evidence" value="ECO:0007669"/>
    <property type="project" value="UniProtKB-KW"/>
</dbReference>
<keyword evidence="3" id="KW-0560">Oxidoreductase</keyword>
<dbReference type="SMART" id="SM00564">
    <property type="entry name" value="PQQ"/>
    <property type="match status" value="4"/>
</dbReference>
<name>A0AAN8Z7X2_9MAGN</name>
<dbReference type="Pfam" id="PF13360">
    <property type="entry name" value="PQQ_2"/>
    <property type="match status" value="1"/>
</dbReference>
<dbReference type="PANTHER" id="PTHR32303:SF10">
    <property type="entry name" value="OUTER MEMBRANE PROTEIN ASSEMBLY FACTOR BAMB"/>
    <property type="match status" value="1"/>
</dbReference>
<comment type="caution">
    <text evidence="6">The sequence shown here is derived from an EMBL/GenBank/DDBJ whole genome shotgun (WGS) entry which is preliminary data.</text>
</comment>
<evidence type="ECO:0000313" key="6">
    <source>
        <dbReference type="EMBL" id="KAK6928216.1"/>
    </source>
</evidence>
<sequence>GFYIGTSSEEEGVSIAECCTFRGSFYKLDAKTGAVFWRIFMVPDNHGKTGGYAGAGIWGSSPPIDIPQNLIYIATGNLYSVPESVQQCQEIENNQTVPTHPDQCIGSDIHSESILALDLDSGEIKWNRQIGGYDVWFLACTDTSTPGCPPGPNPDADFGEAPMMLTVTINGTKRDLVAAVQKSGYAWALDRHDGSILWATSAGPGGYAGGGTWGASTEGKRIYTNIANSENKNFTLKPSNKTTTAGGWVAMDAQTGKILWSTENPSNATASGPVTIANKVLFAGSTAPTGPVYAMDAKTGKILWTYETGATVYGGMSVSDGCVYVGCGLKEGYGGYNPTFTAGRLLYAFCV</sequence>
<reference evidence="6 7" key="1">
    <citation type="submission" date="2023-12" db="EMBL/GenBank/DDBJ databases">
        <title>A high-quality genome assembly for Dillenia turbinata (Dilleniales).</title>
        <authorList>
            <person name="Chanderbali A."/>
        </authorList>
    </citation>
    <scope>NUCLEOTIDE SEQUENCE [LARGE SCALE GENOMIC DNA]</scope>
    <source>
        <strain evidence="6">LSX21</strain>
        <tissue evidence="6">Leaf</tissue>
    </source>
</reference>
<proteinExistence type="inferred from homology"/>
<protein>
    <submittedName>
        <fullName evidence="6">Pyrrolo-quinoline quinone repeat</fullName>
    </submittedName>
</protein>
<evidence type="ECO:0000256" key="3">
    <source>
        <dbReference type="ARBA" id="ARBA00023002"/>
    </source>
</evidence>
<feature type="non-terminal residue" evidence="6">
    <location>
        <position position="1"/>
    </location>
</feature>
<evidence type="ECO:0000259" key="5">
    <source>
        <dbReference type="Pfam" id="PF13360"/>
    </source>
</evidence>
<dbReference type="InterPro" id="IPR011047">
    <property type="entry name" value="Quinoprotein_ADH-like_sf"/>
</dbReference>
<evidence type="ECO:0000313" key="7">
    <source>
        <dbReference type="Proteomes" id="UP001370490"/>
    </source>
</evidence>
<dbReference type="AlphaFoldDB" id="A0AAN8Z7X2"/>
<dbReference type="SUPFAM" id="SSF50998">
    <property type="entry name" value="Quinoprotein alcohol dehydrogenase-like"/>
    <property type="match status" value="1"/>
</dbReference>
<organism evidence="6 7">
    <name type="scientific">Dillenia turbinata</name>
    <dbReference type="NCBI Taxonomy" id="194707"/>
    <lineage>
        <taxon>Eukaryota</taxon>
        <taxon>Viridiplantae</taxon>
        <taxon>Streptophyta</taxon>
        <taxon>Embryophyta</taxon>
        <taxon>Tracheophyta</taxon>
        <taxon>Spermatophyta</taxon>
        <taxon>Magnoliopsida</taxon>
        <taxon>eudicotyledons</taxon>
        <taxon>Gunneridae</taxon>
        <taxon>Pentapetalae</taxon>
        <taxon>Dilleniales</taxon>
        <taxon>Dilleniaceae</taxon>
        <taxon>Dillenia</taxon>
    </lineage>
</organism>
<dbReference type="Proteomes" id="UP001370490">
    <property type="component" value="Unassembled WGS sequence"/>
</dbReference>
<dbReference type="EMBL" id="JBAMMX010000014">
    <property type="protein sequence ID" value="KAK6928216.1"/>
    <property type="molecule type" value="Genomic_DNA"/>
</dbReference>
<dbReference type="Pfam" id="PF01011">
    <property type="entry name" value="PQQ"/>
    <property type="match status" value="1"/>
</dbReference>
<dbReference type="Gene3D" id="2.140.10.10">
    <property type="entry name" value="Quinoprotein alcohol dehydrogenase-like superfamily"/>
    <property type="match status" value="1"/>
</dbReference>
<keyword evidence="7" id="KW-1185">Reference proteome</keyword>
<evidence type="ECO:0000259" key="4">
    <source>
        <dbReference type="Pfam" id="PF01011"/>
    </source>
</evidence>
<evidence type="ECO:0000256" key="2">
    <source>
        <dbReference type="ARBA" id="ARBA00008156"/>
    </source>
</evidence>